<dbReference type="RefSeq" id="WP_107991292.1">
    <property type="nucleotide sequence ID" value="NZ_QAYG01000009.1"/>
</dbReference>
<protein>
    <submittedName>
        <fullName evidence="7">16S rRNA (Guanine1207-N2)-methyltransferase</fullName>
    </submittedName>
</protein>
<accession>A0A2T5V4S7</accession>
<dbReference type="PROSITE" id="PS00092">
    <property type="entry name" value="N6_MTASE"/>
    <property type="match status" value="1"/>
</dbReference>
<dbReference type="PANTHER" id="PTHR47816">
    <property type="entry name" value="RIBOSOMAL RNA SMALL SUBUNIT METHYLTRANSFERASE C"/>
    <property type="match status" value="1"/>
</dbReference>
<evidence type="ECO:0000313" key="8">
    <source>
        <dbReference type="Proteomes" id="UP000244081"/>
    </source>
</evidence>
<evidence type="ECO:0000256" key="5">
    <source>
        <dbReference type="ARBA" id="ARBA00022691"/>
    </source>
</evidence>
<dbReference type="Proteomes" id="UP000244081">
    <property type="component" value="Unassembled WGS sequence"/>
</dbReference>
<keyword evidence="2" id="KW-0698">rRNA processing</keyword>
<evidence type="ECO:0000256" key="4">
    <source>
        <dbReference type="ARBA" id="ARBA00022679"/>
    </source>
</evidence>
<dbReference type="Gene3D" id="3.40.50.150">
    <property type="entry name" value="Vaccinia Virus protein VP39"/>
    <property type="match status" value="1"/>
</dbReference>
<dbReference type="GO" id="GO:0008757">
    <property type="term" value="F:S-adenosylmethionine-dependent methyltransferase activity"/>
    <property type="evidence" value="ECO:0007669"/>
    <property type="project" value="InterPro"/>
</dbReference>
<dbReference type="InterPro" id="IPR029063">
    <property type="entry name" value="SAM-dependent_MTases_sf"/>
</dbReference>
<dbReference type="GO" id="GO:0008170">
    <property type="term" value="F:N-methyltransferase activity"/>
    <property type="evidence" value="ECO:0007669"/>
    <property type="project" value="UniProtKB-ARBA"/>
</dbReference>
<dbReference type="InterPro" id="IPR046977">
    <property type="entry name" value="RsmC/RlmG"/>
</dbReference>
<gene>
    <name evidence="7" type="ORF">C8N35_10961</name>
</gene>
<evidence type="ECO:0000256" key="2">
    <source>
        <dbReference type="ARBA" id="ARBA00022552"/>
    </source>
</evidence>
<name>A0A2T5V4S7_9HYPH</name>
<evidence type="ECO:0000256" key="1">
    <source>
        <dbReference type="ARBA" id="ARBA00022490"/>
    </source>
</evidence>
<evidence type="ECO:0000259" key="6">
    <source>
        <dbReference type="Pfam" id="PF05175"/>
    </source>
</evidence>
<dbReference type="GO" id="GO:0006364">
    <property type="term" value="P:rRNA processing"/>
    <property type="evidence" value="ECO:0007669"/>
    <property type="project" value="UniProtKB-KW"/>
</dbReference>
<keyword evidence="4 7" id="KW-0808">Transferase</keyword>
<feature type="domain" description="Methyltransferase small" evidence="6">
    <location>
        <begin position="134"/>
        <end position="296"/>
    </location>
</feature>
<evidence type="ECO:0000313" key="7">
    <source>
        <dbReference type="EMBL" id="PTW58758.1"/>
    </source>
</evidence>
<reference evidence="7 8" key="1">
    <citation type="submission" date="2018-04" db="EMBL/GenBank/DDBJ databases">
        <title>Genomic Encyclopedia of Archaeal and Bacterial Type Strains, Phase II (KMG-II): from individual species to whole genera.</title>
        <authorList>
            <person name="Goeker M."/>
        </authorList>
    </citation>
    <scope>NUCLEOTIDE SEQUENCE [LARGE SCALE GENOMIC DNA]</scope>
    <source>
        <strain evidence="7 8">DSM 23382</strain>
    </source>
</reference>
<keyword evidence="5" id="KW-0949">S-adenosyl-L-methionine</keyword>
<dbReference type="CDD" id="cd02440">
    <property type="entry name" value="AdoMet_MTases"/>
    <property type="match status" value="1"/>
</dbReference>
<dbReference type="EMBL" id="QAYG01000009">
    <property type="protein sequence ID" value="PTW58758.1"/>
    <property type="molecule type" value="Genomic_DNA"/>
</dbReference>
<dbReference type="PANTHER" id="PTHR47816:SF4">
    <property type="entry name" value="RIBOSOMAL RNA SMALL SUBUNIT METHYLTRANSFERASE C"/>
    <property type="match status" value="1"/>
</dbReference>
<dbReference type="OrthoDB" id="9816072at2"/>
<keyword evidence="8" id="KW-1185">Reference proteome</keyword>
<dbReference type="GO" id="GO:0003676">
    <property type="term" value="F:nucleic acid binding"/>
    <property type="evidence" value="ECO:0007669"/>
    <property type="project" value="InterPro"/>
</dbReference>
<dbReference type="Pfam" id="PF05175">
    <property type="entry name" value="MTS"/>
    <property type="match status" value="1"/>
</dbReference>
<keyword evidence="1" id="KW-0963">Cytoplasm</keyword>
<dbReference type="SUPFAM" id="SSF53335">
    <property type="entry name" value="S-adenosyl-L-methionine-dependent methyltransferases"/>
    <property type="match status" value="1"/>
</dbReference>
<proteinExistence type="predicted"/>
<dbReference type="AlphaFoldDB" id="A0A2T5V4S7"/>
<evidence type="ECO:0000256" key="3">
    <source>
        <dbReference type="ARBA" id="ARBA00022603"/>
    </source>
</evidence>
<sequence>MTTGLYGAPSRELVDIPADALQLSPLVPGARVAETLNDTSLDALIMLAPPGTDERAFAMAHGLRALKPGAPFTILAPKDKGGSRLAKELAAFGLDAEQTSKHHHRICTGERPAELHNLDEAIARGAPRLDEALGLWTQPGIFSWNRLDPGSAALVDVLPQLSGKGADFGAGLGILSARVLTSPSVTSLDLYDLDHRAVEAARRNIADPRAHFHWADVRTAPIAGDLDFVVMNPPFHEAGSENRALGQTFIRRAAGALRKGGVLWLTANRHLPYEAPLREVFARVEPRGEVAGFKLFEARK</sequence>
<dbReference type="InterPro" id="IPR007848">
    <property type="entry name" value="Small_mtfrase_dom"/>
</dbReference>
<comment type="caution">
    <text evidence="7">The sequence shown here is derived from an EMBL/GenBank/DDBJ whole genome shotgun (WGS) entry which is preliminary data.</text>
</comment>
<organism evidence="7 8">
    <name type="scientific">Breoghania corrubedonensis</name>
    <dbReference type="NCBI Taxonomy" id="665038"/>
    <lineage>
        <taxon>Bacteria</taxon>
        <taxon>Pseudomonadati</taxon>
        <taxon>Pseudomonadota</taxon>
        <taxon>Alphaproteobacteria</taxon>
        <taxon>Hyphomicrobiales</taxon>
        <taxon>Stappiaceae</taxon>
        <taxon>Breoghania</taxon>
    </lineage>
</organism>
<keyword evidence="3 7" id="KW-0489">Methyltransferase</keyword>
<dbReference type="GO" id="GO:0032259">
    <property type="term" value="P:methylation"/>
    <property type="evidence" value="ECO:0007669"/>
    <property type="project" value="UniProtKB-KW"/>
</dbReference>
<dbReference type="InterPro" id="IPR002052">
    <property type="entry name" value="DNA_methylase_N6_adenine_CS"/>
</dbReference>